<dbReference type="EMBL" id="PKHU01000003">
    <property type="protein sequence ID" value="PKZ29574.1"/>
    <property type="molecule type" value="Genomic_DNA"/>
</dbReference>
<feature type="region of interest" description="Disordered" evidence="1">
    <location>
        <begin position="156"/>
        <end position="198"/>
    </location>
</feature>
<evidence type="ECO:0000313" key="5">
    <source>
        <dbReference type="Proteomes" id="UP000234639"/>
    </source>
</evidence>
<sequence length="198" mass="20958">MKKKFNKVKKIAAYSLVGGLGLVLAGGLAGCDNGTVKEQQSQQGAFVVIEETAPGKYKILEEFPSAETRIILKQLDGTEKVLTKEEMDALIRAENQKIENGTSNLTNPNAQISSGGMGLGEVLLTSVAGAMIGSWIGSKLFNNPAYQNQRQNAYKNPSAYQRSVNSFNNAKKTGASSKKSTGKSGFFGGGSKQKSAAS</sequence>
<feature type="compositionally biased region" description="Low complexity" evidence="1">
    <location>
        <begin position="170"/>
        <end position="184"/>
    </location>
</feature>
<dbReference type="AlphaFoldDB" id="A0A2I1NB01"/>
<dbReference type="NCBIfam" id="NF003146">
    <property type="entry name" value="PRK04081.1"/>
    <property type="match status" value="1"/>
</dbReference>
<protein>
    <recommendedName>
        <fullName evidence="3">UPF0323 domain-containing protein</fullName>
    </recommendedName>
</protein>
<evidence type="ECO:0000313" key="4">
    <source>
        <dbReference type="EMBL" id="PKZ29574.1"/>
    </source>
</evidence>
<comment type="caution">
    <text evidence="4">The sequence shown here is derived from an EMBL/GenBank/DDBJ whole genome shotgun (WGS) entry which is preliminary data.</text>
</comment>
<feature type="signal peptide" evidence="2">
    <location>
        <begin position="1"/>
        <end position="25"/>
    </location>
</feature>
<evidence type="ECO:0000256" key="2">
    <source>
        <dbReference type="SAM" id="SignalP"/>
    </source>
</evidence>
<proteinExistence type="predicted"/>
<evidence type="ECO:0000256" key="1">
    <source>
        <dbReference type="SAM" id="MobiDB-lite"/>
    </source>
</evidence>
<dbReference type="Proteomes" id="UP000234639">
    <property type="component" value="Unassembled WGS sequence"/>
</dbReference>
<dbReference type="PROSITE" id="PS51257">
    <property type="entry name" value="PROKAR_LIPOPROTEIN"/>
    <property type="match status" value="1"/>
</dbReference>
<evidence type="ECO:0000259" key="3">
    <source>
        <dbReference type="Pfam" id="PF26303"/>
    </source>
</evidence>
<reference evidence="4 5" key="1">
    <citation type="submission" date="2017-12" db="EMBL/GenBank/DDBJ databases">
        <title>Phylogenetic diversity of female urinary microbiome.</title>
        <authorList>
            <person name="Thomas-White K."/>
            <person name="Wolfe A.J."/>
        </authorList>
    </citation>
    <scope>NUCLEOTIDE SEQUENCE [LARGE SCALE GENOMIC DNA]</scope>
    <source>
        <strain evidence="4 5">UMB0112</strain>
    </source>
</reference>
<dbReference type="InterPro" id="IPR059092">
    <property type="entry name" value="UPF0323_dom"/>
</dbReference>
<dbReference type="RefSeq" id="WP_101637137.1">
    <property type="nucleotide sequence ID" value="NZ_CAKZWX010000011.1"/>
</dbReference>
<gene>
    <name evidence="4" type="ORF">CYJ41_04255</name>
</gene>
<feature type="chain" id="PRO_5014153060" description="UPF0323 domain-containing protein" evidence="2">
    <location>
        <begin position="26"/>
        <end position="198"/>
    </location>
</feature>
<dbReference type="Pfam" id="PF26303">
    <property type="entry name" value="UPF0323"/>
    <property type="match status" value="1"/>
</dbReference>
<accession>A0A2I1NB01</accession>
<keyword evidence="2" id="KW-0732">Signal</keyword>
<feature type="domain" description="UPF0323" evidence="3">
    <location>
        <begin position="45"/>
        <end position="170"/>
    </location>
</feature>
<feature type="compositionally biased region" description="Polar residues" evidence="1">
    <location>
        <begin position="156"/>
        <end position="169"/>
    </location>
</feature>
<organism evidence="4 5">
    <name type="scientific">Campylobacter ureolyticus</name>
    <dbReference type="NCBI Taxonomy" id="827"/>
    <lineage>
        <taxon>Bacteria</taxon>
        <taxon>Pseudomonadati</taxon>
        <taxon>Campylobacterota</taxon>
        <taxon>Epsilonproteobacteria</taxon>
        <taxon>Campylobacterales</taxon>
        <taxon>Campylobacteraceae</taxon>
        <taxon>Campylobacter</taxon>
    </lineage>
</organism>
<name>A0A2I1NB01_9BACT</name>